<reference evidence="3" key="1">
    <citation type="submission" date="2020-02" db="EMBL/GenBank/DDBJ databases">
        <authorList>
            <person name="Meier V. D."/>
        </authorList>
    </citation>
    <scope>NUCLEOTIDE SEQUENCE</scope>
    <source>
        <strain evidence="3">AVDCRST_MAG77</strain>
    </source>
</reference>
<keyword evidence="1" id="KW-0472">Membrane</keyword>
<feature type="transmembrane region" description="Helical" evidence="1">
    <location>
        <begin position="21"/>
        <end position="40"/>
    </location>
</feature>
<organism evidence="3">
    <name type="scientific">uncultured Chloroflexota bacterium</name>
    <dbReference type="NCBI Taxonomy" id="166587"/>
    <lineage>
        <taxon>Bacteria</taxon>
        <taxon>Bacillati</taxon>
        <taxon>Chloroflexota</taxon>
        <taxon>environmental samples</taxon>
    </lineage>
</organism>
<keyword evidence="1" id="KW-1133">Transmembrane helix</keyword>
<dbReference type="Pfam" id="PF19502">
    <property type="entry name" value="DUF6036"/>
    <property type="match status" value="1"/>
</dbReference>
<evidence type="ECO:0000313" key="3">
    <source>
        <dbReference type="EMBL" id="CAA9254398.1"/>
    </source>
</evidence>
<sequence>MQPSETIARFDRFLAERGVRFGAIIAGGTALVLLGVVSRATRDCDVLEPPLPDEIAAAARAFAAQVRAAGEPLADDWLNNGPSSLVDVLPPDWRAHTVVAFDGHALTLRALGRLDLLRSKLFALCDRGLDLGDCLALRPSAEELAQVAPWVEAQDAHPGWPAHVHAALADLARRLGYGV</sequence>
<evidence type="ECO:0000259" key="2">
    <source>
        <dbReference type="Pfam" id="PF19502"/>
    </source>
</evidence>
<evidence type="ECO:0000256" key="1">
    <source>
        <dbReference type="SAM" id="Phobius"/>
    </source>
</evidence>
<dbReference type="EMBL" id="CADCTC010000137">
    <property type="protein sequence ID" value="CAA9254398.1"/>
    <property type="molecule type" value="Genomic_DNA"/>
</dbReference>
<keyword evidence="1" id="KW-0812">Transmembrane</keyword>
<feature type="domain" description="DUF6036" evidence="2">
    <location>
        <begin position="16"/>
        <end position="126"/>
    </location>
</feature>
<gene>
    <name evidence="3" type="ORF">AVDCRST_MAG77-2359</name>
</gene>
<accession>A0A6J4IMK8</accession>
<proteinExistence type="predicted"/>
<dbReference type="InterPro" id="IPR045792">
    <property type="entry name" value="DUF6036"/>
</dbReference>
<dbReference type="AlphaFoldDB" id="A0A6J4IMK8"/>
<protein>
    <recommendedName>
        <fullName evidence="2">DUF6036 domain-containing protein</fullName>
    </recommendedName>
</protein>
<name>A0A6J4IMK8_9CHLR</name>